<evidence type="ECO:0000259" key="1">
    <source>
        <dbReference type="Pfam" id="PF19259"/>
    </source>
</evidence>
<name>A0AA89ADY6_9ASTE</name>
<dbReference type="AlphaFoldDB" id="A0AA89ADY6"/>
<dbReference type="Proteomes" id="UP001188597">
    <property type="component" value="Unassembled WGS sequence"/>
</dbReference>
<evidence type="ECO:0000313" key="2">
    <source>
        <dbReference type="EMBL" id="KAK2999353.1"/>
    </source>
</evidence>
<dbReference type="Pfam" id="PF19259">
    <property type="entry name" value="Ty3_capsid"/>
    <property type="match status" value="1"/>
</dbReference>
<accession>A0AA89ADY6</accession>
<dbReference type="InterPro" id="IPR045358">
    <property type="entry name" value="Ty3_capsid"/>
</dbReference>
<proteinExistence type="predicted"/>
<comment type="caution">
    <text evidence="2">The sequence shown here is derived from an EMBL/GenBank/DDBJ whole genome shotgun (WGS) entry which is preliminary data.</text>
</comment>
<organism evidence="2 3">
    <name type="scientific">Escallonia herrerae</name>
    <dbReference type="NCBI Taxonomy" id="1293975"/>
    <lineage>
        <taxon>Eukaryota</taxon>
        <taxon>Viridiplantae</taxon>
        <taxon>Streptophyta</taxon>
        <taxon>Embryophyta</taxon>
        <taxon>Tracheophyta</taxon>
        <taxon>Spermatophyta</taxon>
        <taxon>Magnoliopsida</taxon>
        <taxon>eudicotyledons</taxon>
        <taxon>Gunneridae</taxon>
        <taxon>Pentapetalae</taxon>
        <taxon>asterids</taxon>
        <taxon>campanulids</taxon>
        <taxon>Escalloniales</taxon>
        <taxon>Escalloniaceae</taxon>
        <taxon>Escallonia</taxon>
    </lineage>
</organism>
<reference evidence="2" key="1">
    <citation type="submission" date="2022-12" db="EMBL/GenBank/DDBJ databases">
        <title>Draft genome assemblies for two species of Escallonia (Escalloniales).</title>
        <authorList>
            <person name="Chanderbali A."/>
            <person name="Dervinis C."/>
            <person name="Anghel I."/>
            <person name="Soltis D."/>
            <person name="Soltis P."/>
            <person name="Zapata F."/>
        </authorList>
    </citation>
    <scope>NUCLEOTIDE SEQUENCE</scope>
    <source>
        <strain evidence="2">UCBG64.0493</strain>
        <tissue evidence="2">Leaf</tissue>
    </source>
</reference>
<feature type="domain" description="Ty3 transposon capsid-like protein" evidence="1">
    <location>
        <begin position="78"/>
        <end position="201"/>
    </location>
</feature>
<sequence length="312" mass="35592">MGGRGCEGNNGQSEWPMRWLKVVGDVNLGQVWQVGLGVTWKGSKIPHIGLLDLISRHVTDGERDPTSWTCRASQFFYYHQTPEEERVPLASWNLEGDAQLWYQLLKEEHGEHRITWQVFQDELFERFGSFRYQDFFGDLTKLQQSGTVKEYHTQFSRLLLRAGRLLPEQQVGCFISGLKESLRVDVQSRKPTTLSTAIGLARLWSEDEDDADEEMEIEPNEANEMPEISIHAMCGARVLQTMRAQGKMGQRWVNLYLLPLEGCDAVLGAQWHSTLGPITWDFSKLEMSFKVNGKEVMLQGLKSGDEVIQQGV</sequence>
<gene>
    <name evidence="2" type="ORF">RJ639_024546</name>
</gene>
<evidence type="ECO:0000313" key="3">
    <source>
        <dbReference type="Proteomes" id="UP001188597"/>
    </source>
</evidence>
<dbReference type="EMBL" id="JAVXUP010003308">
    <property type="protein sequence ID" value="KAK2999353.1"/>
    <property type="molecule type" value="Genomic_DNA"/>
</dbReference>
<keyword evidence="3" id="KW-1185">Reference proteome</keyword>
<protein>
    <recommendedName>
        <fullName evidence="1">Ty3 transposon capsid-like protein domain-containing protein</fullName>
    </recommendedName>
</protein>